<accession>X6PFV9</accession>
<keyword evidence="2" id="KW-0812">Transmembrane</keyword>
<evidence type="ECO:0000256" key="1">
    <source>
        <dbReference type="PROSITE-ProRule" id="PRU00042"/>
    </source>
</evidence>
<name>X6PFV9_RETFI</name>
<sequence>MAQIFIPNSTTDSKISELVPVQHLAVPEVWPQSRVGASVLGLAVDMRPSGCITQKANGTDMHVMWLLPYQVTVNGVQNDCNIGNCTEAHCGVMSNSNDIKYMLSPASKDITNEGSEIKKETVSSTSGSTAPLLVLNAASGSNTSLVPIHMEMVEPVQCCSNGNDIDRNKTTSHFVSNATTVHTAAIDKYTPSWICARAIAAESPRRNVCQFLPPHDGPLSLTSIPVAVHSGFKSEPSWDHVASAKKMHKQVIKIDQEDPMKKEEERCVEIIFFFAKDHKALKQKYNTTKETEIQDSGYLSVVVDNGEKTSMMNNDSTILVNGQVLKRHCAIADKKFACKVCGKRYKYETNLISHATVHTAQALECEYCHKVRNLDEKPIMSSTCVSIQMNARINVNTVTKALSKIMGMYHNTQPKHADVSGSHLLKNLDSHNAYQRTNTHYTYFFYILMYISMNLNGFVFLGKKFHVDACQKWLTNNKNKLVYTCAKKNNW</sequence>
<reference evidence="4 5" key="1">
    <citation type="journal article" date="2013" name="Curr. Biol.">
        <title>The Genome of the Foraminiferan Reticulomyxa filosa.</title>
        <authorList>
            <person name="Glockner G."/>
            <person name="Hulsmann N."/>
            <person name="Schleicher M."/>
            <person name="Noegel A.A."/>
            <person name="Eichinger L."/>
            <person name="Gallinger C."/>
            <person name="Pawlowski J."/>
            <person name="Sierra R."/>
            <person name="Euteneuer U."/>
            <person name="Pillet L."/>
            <person name="Moustafa A."/>
            <person name="Platzer M."/>
            <person name="Groth M."/>
            <person name="Szafranski K."/>
            <person name="Schliwa M."/>
        </authorList>
    </citation>
    <scope>NUCLEOTIDE SEQUENCE [LARGE SCALE GENOMIC DNA]</scope>
</reference>
<feature type="domain" description="C2H2-type" evidence="3">
    <location>
        <begin position="336"/>
        <end position="363"/>
    </location>
</feature>
<dbReference type="PROSITE" id="PS00028">
    <property type="entry name" value="ZINC_FINGER_C2H2_1"/>
    <property type="match status" value="1"/>
</dbReference>
<evidence type="ECO:0000313" key="4">
    <source>
        <dbReference type="EMBL" id="ETO36988.1"/>
    </source>
</evidence>
<dbReference type="Gene3D" id="3.30.160.60">
    <property type="entry name" value="Classic Zinc Finger"/>
    <property type="match status" value="1"/>
</dbReference>
<protein>
    <recommendedName>
        <fullName evidence="3">C2H2-type domain-containing protein</fullName>
    </recommendedName>
</protein>
<dbReference type="PROSITE" id="PS50157">
    <property type="entry name" value="ZINC_FINGER_C2H2_2"/>
    <property type="match status" value="1"/>
</dbReference>
<keyword evidence="2" id="KW-1133">Transmembrane helix</keyword>
<organism evidence="4 5">
    <name type="scientific">Reticulomyxa filosa</name>
    <dbReference type="NCBI Taxonomy" id="46433"/>
    <lineage>
        <taxon>Eukaryota</taxon>
        <taxon>Sar</taxon>
        <taxon>Rhizaria</taxon>
        <taxon>Retaria</taxon>
        <taxon>Foraminifera</taxon>
        <taxon>Monothalamids</taxon>
        <taxon>Reticulomyxidae</taxon>
        <taxon>Reticulomyxa</taxon>
    </lineage>
</organism>
<dbReference type="Proteomes" id="UP000023152">
    <property type="component" value="Unassembled WGS sequence"/>
</dbReference>
<dbReference type="InterPro" id="IPR013087">
    <property type="entry name" value="Znf_C2H2_type"/>
</dbReference>
<dbReference type="SUPFAM" id="SSF57667">
    <property type="entry name" value="beta-beta-alpha zinc fingers"/>
    <property type="match status" value="1"/>
</dbReference>
<proteinExistence type="predicted"/>
<dbReference type="InterPro" id="IPR036236">
    <property type="entry name" value="Znf_C2H2_sf"/>
</dbReference>
<dbReference type="AlphaFoldDB" id="X6PFV9"/>
<dbReference type="EMBL" id="ASPP01000076">
    <property type="protein sequence ID" value="ETO36988.1"/>
    <property type="molecule type" value="Genomic_DNA"/>
</dbReference>
<keyword evidence="1" id="KW-0863">Zinc-finger</keyword>
<evidence type="ECO:0000259" key="3">
    <source>
        <dbReference type="PROSITE" id="PS50157"/>
    </source>
</evidence>
<keyword evidence="2" id="KW-0472">Membrane</keyword>
<dbReference type="OrthoDB" id="427030at2759"/>
<keyword evidence="1" id="KW-0862">Zinc</keyword>
<keyword evidence="1" id="KW-0479">Metal-binding</keyword>
<gene>
    <name evidence="4" type="ORF">RFI_00075</name>
</gene>
<dbReference type="GO" id="GO:0008270">
    <property type="term" value="F:zinc ion binding"/>
    <property type="evidence" value="ECO:0007669"/>
    <property type="project" value="UniProtKB-KW"/>
</dbReference>
<evidence type="ECO:0000313" key="5">
    <source>
        <dbReference type="Proteomes" id="UP000023152"/>
    </source>
</evidence>
<evidence type="ECO:0000256" key="2">
    <source>
        <dbReference type="SAM" id="Phobius"/>
    </source>
</evidence>
<comment type="caution">
    <text evidence="4">The sequence shown here is derived from an EMBL/GenBank/DDBJ whole genome shotgun (WGS) entry which is preliminary data.</text>
</comment>
<keyword evidence="5" id="KW-1185">Reference proteome</keyword>
<feature type="transmembrane region" description="Helical" evidence="2">
    <location>
        <begin position="443"/>
        <end position="462"/>
    </location>
</feature>